<comment type="function">
    <text evidence="8">Essential component of the vacuolar proton pump (V-ATPase), a multimeric enzyme that catalyzes the translocation of protons across the membranes. Required for assembly and activity of the V-ATPase.</text>
</comment>
<dbReference type="GO" id="GO:0007035">
    <property type="term" value="P:vacuolar acidification"/>
    <property type="evidence" value="ECO:0007669"/>
    <property type="project" value="TreeGrafter"/>
</dbReference>
<keyword evidence="8" id="KW-0375">Hydrogen ion transport</keyword>
<dbReference type="InterPro" id="IPR002490">
    <property type="entry name" value="V-ATPase_116kDa_su"/>
</dbReference>
<dbReference type="PANTHER" id="PTHR11629:SF63">
    <property type="entry name" value="V-TYPE PROTON ATPASE SUBUNIT A"/>
    <property type="match status" value="1"/>
</dbReference>
<evidence type="ECO:0000256" key="8">
    <source>
        <dbReference type="RuleBase" id="RU361189"/>
    </source>
</evidence>
<evidence type="ECO:0000313" key="10">
    <source>
        <dbReference type="Proteomes" id="UP001457282"/>
    </source>
</evidence>
<reference evidence="9 10" key="1">
    <citation type="journal article" date="2023" name="G3 (Bethesda)">
        <title>A chromosome-length genome assembly and annotation of blackberry (Rubus argutus, cv. 'Hillquist').</title>
        <authorList>
            <person name="Bruna T."/>
            <person name="Aryal R."/>
            <person name="Dudchenko O."/>
            <person name="Sargent D.J."/>
            <person name="Mead D."/>
            <person name="Buti M."/>
            <person name="Cavallini A."/>
            <person name="Hytonen T."/>
            <person name="Andres J."/>
            <person name="Pham M."/>
            <person name="Weisz D."/>
            <person name="Mascagni F."/>
            <person name="Usai G."/>
            <person name="Natali L."/>
            <person name="Bassil N."/>
            <person name="Fernandez G.E."/>
            <person name="Lomsadze A."/>
            <person name="Armour M."/>
            <person name="Olukolu B."/>
            <person name="Poorten T."/>
            <person name="Britton C."/>
            <person name="Davik J."/>
            <person name="Ashrafi H."/>
            <person name="Aiden E.L."/>
            <person name="Borodovsky M."/>
            <person name="Worthington M."/>
        </authorList>
    </citation>
    <scope>NUCLEOTIDE SEQUENCE [LARGE SCALE GENOMIC DNA]</scope>
    <source>
        <strain evidence="9">PI 553951</strain>
    </source>
</reference>
<comment type="similarity">
    <text evidence="2 8">Belongs to the V-ATPase 116 kDa subunit family.</text>
</comment>
<evidence type="ECO:0000256" key="2">
    <source>
        <dbReference type="ARBA" id="ARBA00009904"/>
    </source>
</evidence>
<dbReference type="EMBL" id="JBEDUW010000002">
    <property type="protein sequence ID" value="KAK9946994.1"/>
    <property type="molecule type" value="Genomic_DNA"/>
</dbReference>
<dbReference type="Pfam" id="PF01496">
    <property type="entry name" value="V_ATPase_I"/>
    <property type="match status" value="1"/>
</dbReference>
<comment type="caution">
    <text evidence="8">Lacks conserved residue(s) required for the propagation of feature annotation.</text>
</comment>
<gene>
    <name evidence="9" type="ORF">M0R45_012431</name>
</gene>
<evidence type="ECO:0000313" key="9">
    <source>
        <dbReference type="EMBL" id="KAK9946994.1"/>
    </source>
</evidence>
<keyword evidence="5 8" id="KW-1133">Transmembrane helix</keyword>
<protein>
    <recommendedName>
        <fullName evidence="8">V-type proton ATPase subunit a</fullName>
    </recommendedName>
</protein>
<dbReference type="GO" id="GO:0016471">
    <property type="term" value="C:vacuolar proton-transporting V-type ATPase complex"/>
    <property type="evidence" value="ECO:0007669"/>
    <property type="project" value="TreeGrafter"/>
</dbReference>
<organism evidence="9 10">
    <name type="scientific">Rubus argutus</name>
    <name type="common">Southern blackberry</name>
    <dbReference type="NCBI Taxonomy" id="59490"/>
    <lineage>
        <taxon>Eukaryota</taxon>
        <taxon>Viridiplantae</taxon>
        <taxon>Streptophyta</taxon>
        <taxon>Embryophyta</taxon>
        <taxon>Tracheophyta</taxon>
        <taxon>Spermatophyta</taxon>
        <taxon>Magnoliopsida</taxon>
        <taxon>eudicotyledons</taxon>
        <taxon>Gunneridae</taxon>
        <taxon>Pentapetalae</taxon>
        <taxon>rosids</taxon>
        <taxon>fabids</taxon>
        <taxon>Rosales</taxon>
        <taxon>Rosaceae</taxon>
        <taxon>Rosoideae</taxon>
        <taxon>Rosoideae incertae sedis</taxon>
        <taxon>Rubus</taxon>
    </lineage>
</organism>
<keyword evidence="6 8" id="KW-0406">Ion transport</keyword>
<name>A0AAW1YFM0_RUBAR</name>
<proteinExistence type="inferred from homology"/>
<comment type="subcellular location">
    <subcellularLocation>
        <location evidence="1">Membrane</location>
        <topology evidence="1">Multi-pass membrane protein</topology>
    </subcellularLocation>
</comment>
<evidence type="ECO:0000256" key="6">
    <source>
        <dbReference type="ARBA" id="ARBA00023065"/>
    </source>
</evidence>
<dbReference type="GO" id="GO:0046961">
    <property type="term" value="F:proton-transporting ATPase activity, rotational mechanism"/>
    <property type="evidence" value="ECO:0007669"/>
    <property type="project" value="InterPro"/>
</dbReference>
<evidence type="ECO:0000256" key="3">
    <source>
        <dbReference type="ARBA" id="ARBA00022448"/>
    </source>
</evidence>
<keyword evidence="10" id="KW-1185">Reference proteome</keyword>
<dbReference type="GO" id="GO:0033179">
    <property type="term" value="C:proton-transporting V-type ATPase, V0 domain"/>
    <property type="evidence" value="ECO:0007669"/>
    <property type="project" value="InterPro"/>
</dbReference>
<keyword evidence="4 8" id="KW-0812">Transmembrane</keyword>
<dbReference type="AlphaFoldDB" id="A0AAW1YFM0"/>
<sequence length="207" mass="23915">MIYMFLSFDDLGENQLFWGQSFLQILLLLSALVAVPWMLFPKPYLLKKQHEERHQGQSYALLHTGEDPLEEDQEQHHDLKGHEEFEFSEVFVHQLIHTIEFVLGAVSNTASYLRLWALSLAHSELSSVFYDKVLLLAWGFNNVIILIIGIIVFISATVGVLLVMETLSAFLHALRLHWVEFQNKFYEGAGYKFYPFSFALLSSEDDD</sequence>
<keyword evidence="7 8" id="KW-0472">Membrane</keyword>
<dbReference type="Proteomes" id="UP001457282">
    <property type="component" value="Unassembled WGS sequence"/>
</dbReference>
<evidence type="ECO:0000256" key="7">
    <source>
        <dbReference type="ARBA" id="ARBA00023136"/>
    </source>
</evidence>
<keyword evidence="3 8" id="KW-0813">Transport</keyword>
<accession>A0AAW1YFM0</accession>
<evidence type="ECO:0000256" key="5">
    <source>
        <dbReference type="ARBA" id="ARBA00022989"/>
    </source>
</evidence>
<evidence type="ECO:0000256" key="4">
    <source>
        <dbReference type="ARBA" id="ARBA00022692"/>
    </source>
</evidence>
<evidence type="ECO:0000256" key="1">
    <source>
        <dbReference type="ARBA" id="ARBA00004141"/>
    </source>
</evidence>
<dbReference type="GO" id="GO:0051117">
    <property type="term" value="F:ATPase binding"/>
    <property type="evidence" value="ECO:0007669"/>
    <property type="project" value="TreeGrafter"/>
</dbReference>
<feature type="transmembrane region" description="Helical" evidence="8">
    <location>
        <begin position="143"/>
        <end position="164"/>
    </location>
</feature>
<feature type="transmembrane region" description="Helical" evidence="8">
    <location>
        <begin position="20"/>
        <end position="40"/>
    </location>
</feature>
<dbReference type="PANTHER" id="PTHR11629">
    <property type="entry name" value="VACUOLAR PROTON ATPASES"/>
    <property type="match status" value="1"/>
</dbReference>
<comment type="caution">
    <text evidence="9">The sequence shown here is derived from an EMBL/GenBank/DDBJ whole genome shotgun (WGS) entry which is preliminary data.</text>
</comment>